<keyword evidence="2" id="KW-1185">Reference proteome</keyword>
<reference evidence="1" key="1">
    <citation type="submission" date="2022-02" db="EMBL/GenBank/DDBJ databases">
        <title>Plant Genome Project.</title>
        <authorList>
            <person name="Zhang R.-G."/>
        </authorList>
    </citation>
    <scope>NUCLEOTIDE SEQUENCE</scope>
    <source>
        <strain evidence="1">AT1</strain>
    </source>
</reference>
<name>A0ACC0MZC8_RHOML</name>
<sequence>MGVISRNIMPVCDNLCFFCPSIRPRSRQPIKRYKKLLADIFPRSPDEEPNDRKISKLCEYASRNPLRIPKITCSLEQRCYRDLRSEQFHSVKVVLCIYRKLLISCKEQMPLFASSLLSIIQILLDQTRNDDMRIIGCQTLFEFVNNQHDGTYMFNLEGLTPKLCVLAQEMGEDERVKHLRSAGLQALSSMIWFIGRFSHMSAEFDNVVLVVLENCGSPTEKSDHLNQGTENKWVQEEQKVEDHVAPAPDSMRRATSWKKIVNERGELNVNLEDARTPQFWSRACLHNMAKLAKEATTIRRVLESLFRYFDNGNFWSPEHGLALSVLLDMQLLMESSGQNTHFLLSTLIKHLDHKNVLRDPNMQVHIIDIATCLAQETRVQPSVTILGAYSDMMRHLRKSIHCSLDDSNLGTEIIQWNRKFGEAVDQCLIQLSRKVGDAGPILDIMAVMLESISNITVISRTTIAAVYRTAQIVASIPNFSCQNKERAYLTLFPVVSLMAFPEALFHQLLLAMVCPDYETRVGAHRVFSVVLVPSSVCPLPSSTTPSSAKPTDIQRTLSRTASVFSSSAALFDKIRKDQMSSQQDDISQAREDKPVDDESGTIDNQSMLNRLKSTYSRVYSVKRQELPIHTEQEPEAISLRLSTRQINVLFSSLWAQAISPLNTPENYEAIAHTYSLVLLFSRTKHSSQEALIQSFQLAFSLRSISLGAGPLQPSRRRSLFTLATSMIIFSAKAFNILPLVYCAKAPVTSNNVDPFLHLVDDCKLQAVNTGLDNMGKVYGSKEDDDDALKTLSAIMTTGDQSKESFASMIVKMLGNSSMVNVIWLFTCMFPSLQFIGQQKVMLNNFLQPESSIMKEQLLKDFLPDDACPLGAQLFMETPGQVYQFDSQDRKSLDEVKPPIFVIDDGMPPDASESQPDPDFLLTVGNSNLLSVDQFLDSVLATSNQVGRSSVSTASDMPYKEMASHCEALQMGKQQKMSDVIDSQQIQGSAVSYSCHDFDQAKHVPSYSQVVPGFCMMGNPFLDQNLSVTSHKPTTGTPMLCAAEYQHHPDFFRLPAASPFDNFLKAAGS</sequence>
<organism evidence="1 2">
    <name type="scientific">Rhododendron molle</name>
    <name type="common">Chinese azalea</name>
    <name type="synonym">Azalea mollis</name>
    <dbReference type="NCBI Taxonomy" id="49168"/>
    <lineage>
        <taxon>Eukaryota</taxon>
        <taxon>Viridiplantae</taxon>
        <taxon>Streptophyta</taxon>
        <taxon>Embryophyta</taxon>
        <taxon>Tracheophyta</taxon>
        <taxon>Spermatophyta</taxon>
        <taxon>Magnoliopsida</taxon>
        <taxon>eudicotyledons</taxon>
        <taxon>Gunneridae</taxon>
        <taxon>Pentapetalae</taxon>
        <taxon>asterids</taxon>
        <taxon>Ericales</taxon>
        <taxon>Ericaceae</taxon>
        <taxon>Ericoideae</taxon>
        <taxon>Rhodoreae</taxon>
        <taxon>Rhododendron</taxon>
    </lineage>
</organism>
<comment type="caution">
    <text evidence="1">The sequence shown here is derived from an EMBL/GenBank/DDBJ whole genome shotgun (WGS) entry which is preliminary data.</text>
</comment>
<accession>A0ACC0MZC8</accession>
<protein>
    <submittedName>
        <fullName evidence="1">Uncharacterized protein</fullName>
    </submittedName>
</protein>
<proteinExistence type="predicted"/>
<evidence type="ECO:0000313" key="1">
    <source>
        <dbReference type="EMBL" id="KAI8545847.1"/>
    </source>
</evidence>
<gene>
    <name evidence="1" type="ORF">RHMOL_Rhmol07G0069700</name>
</gene>
<evidence type="ECO:0000313" key="2">
    <source>
        <dbReference type="Proteomes" id="UP001062846"/>
    </source>
</evidence>
<dbReference type="Proteomes" id="UP001062846">
    <property type="component" value="Chromosome 7"/>
</dbReference>
<dbReference type="EMBL" id="CM046394">
    <property type="protein sequence ID" value="KAI8545847.1"/>
    <property type="molecule type" value="Genomic_DNA"/>
</dbReference>